<dbReference type="EMBL" id="BAABCN010000002">
    <property type="protein sequence ID" value="GAA3862004.1"/>
    <property type="molecule type" value="Genomic_DNA"/>
</dbReference>
<proteinExistence type="inferred from homology"/>
<dbReference type="PROSITE" id="PS01125">
    <property type="entry name" value="ROK"/>
    <property type="match status" value="1"/>
</dbReference>
<keyword evidence="3" id="KW-1185">Reference proteome</keyword>
<dbReference type="InterPro" id="IPR043129">
    <property type="entry name" value="ATPase_NBD"/>
</dbReference>
<dbReference type="Pfam" id="PF00480">
    <property type="entry name" value="ROK"/>
    <property type="match status" value="1"/>
</dbReference>
<dbReference type="SUPFAM" id="SSF53067">
    <property type="entry name" value="Actin-like ATPase domain"/>
    <property type="match status" value="1"/>
</dbReference>
<protein>
    <submittedName>
        <fullName evidence="2">ROK family transcriptional regulator</fullName>
    </submittedName>
</protein>
<dbReference type="PANTHER" id="PTHR18964:SF149">
    <property type="entry name" value="BIFUNCTIONAL UDP-N-ACETYLGLUCOSAMINE 2-EPIMERASE_N-ACETYLMANNOSAMINE KINASE"/>
    <property type="match status" value="1"/>
</dbReference>
<dbReference type="InterPro" id="IPR036388">
    <property type="entry name" value="WH-like_DNA-bd_sf"/>
</dbReference>
<dbReference type="PANTHER" id="PTHR18964">
    <property type="entry name" value="ROK (REPRESSOR, ORF, KINASE) FAMILY"/>
    <property type="match status" value="1"/>
</dbReference>
<accession>A0ABP7K146</accession>
<sequence length="382" mass="39462">MSLTSAELRAVRRTPSPLRAAVAQDTRSHNLSLILGLLYASGPMTRPQLAAATKLSQPTVTALVADLLDEGMLHDLGVVAEARVGKPAARVEINVDGNAAAVVDLSSGQVFTGALVNLRGEIIARTSLEVHGATGDDVIELAVRTVNELVASTSARVIGVGVASPGLVDDAGNIRVSDRLGLRDVDVAHAVSAATGLDVVVGNDVNWMALGIRRFRDRTTGDLLAVTIENGVGGAVILDSDLVPGEQFAAGEIGHVIVDPCGEECVCGRRGCLEQVTGASHLLRRIESHPADERDALVSSAGKALGGFLAPVVSMLNLTDVALLGPAGLMHGPYADAVVEAISERLLPAHAASIRVTVYEQDPDLVIQGAASAVIQAQLGVR</sequence>
<reference evidence="3" key="1">
    <citation type="journal article" date="2019" name="Int. J. Syst. Evol. Microbiol.">
        <title>The Global Catalogue of Microorganisms (GCM) 10K type strain sequencing project: providing services to taxonomists for standard genome sequencing and annotation.</title>
        <authorList>
            <consortium name="The Broad Institute Genomics Platform"/>
            <consortium name="The Broad Institute Genome Sequencing Center for Infectious Disease"/>
            <person name="Wu L."/>
            <person name="Ma J."/>
        </authorList>
    </citation>
    <scope>NUCLEOTIDE SEQUENCE [LARGE SCALE GENOMIC DNA]</scope>
    <source>
        <strain evidence="3">JCM 17021</strain>
    </source>
</reference>
<dbReference type="Gene3D" id="1.10.10.10">
    <property type="entry name" value="Winged helix-like DNA-binding domain superfamily/Winged helix DNA-binding domain"/>
    <property type="match status" value="1"/>
</dbReference>
<dbReference type="InterPro" id="IPR049874">
    <property type="entry name" value="ROK_cs"/>
</dbReference>
<evidence type="ECO:0000256" key="1">
    <source>
        <dbReference type="ARBA" id="ARBA00006479"/>
    </source>
</evidence>
<dbReference type="RefSeq" id="WP_345061551.1">
    <property type="nucleotide sequence ID" value="NZ_BAABCN010000002.1"/>
</dbReference>
<dbReference type="InterPro" id="IPR036390">
    <property type="entry name" value="WH_DNA-bd_sf"/>
</dbReference>
<dbReference type="SUPFAM" id="SSF46785">
    <property type="entry name" value="Winged helix' DNA-binding domain"/>
    <property type="match status" value="1"/>
</dbReference>
<gene>
    <name evidence="2" type="ORF">GCM10022381_02830</name>
</gene>
<dbReference type="Proteomes" id="UP001501803">
    <property type="component" value="Unassembled WGS sequence"/>
</dbReference>
<evidence type="ECO:0000313" key="2">
    <source>
        <dbReference type="EMBL" id="GAA3862004.1"/>
    </source>
</evidence>
<dbReference type="InterPro" id="IPR000600">
    <property type="entry name" value="ROK"/>
</dbReference>
<dbReference type="Gene3D" id="3.30.420.40">
    <property type="match status" value="2"/>
</dbReference>
<name>A0ABP7K146_9MICO</name>
<comment type="similarity">
    <text evidence="1">Belongs to the ROK (NagC/XylR) family.</text>
</comment>
<evidence type="ECO:0000313" key="3">
    <source>
        <dbReference type="Proteomes" id="UP001501803"/>
    </source>
</evidence>
<organism evidence="2 3">
    <name type="scientific">Leifsonia kafniensis</name>
    <dbReference type="NCBI Taxonomy" id="475957"/>
    <lineage>
        <taxon>Bacteria</taxon>
        <taxon>Bacillati</taxon>
        <taxon>Actinomycetota</taxon>
        <taxon>Actinomycetes</taxon>
        <taxon>Micrococcales</taxon>
        <taxon>Microbacteriaceae</taxon>
        <taxon>Leifsonia</taxon>
    </lineage>
</organism>
<comment type="caution">
    <text evidence="2">The sequence shown here is derived from an EMBL/GenBank/DDBJ whole genome shotgun (WGS) entry which is preliminary data.</text>
</comment>